<accession>A0A1G4WRJ7</accession>
<evidence type="ECO:0000313" key="1">
    <source>
        <dbReference type="EMBL" id="SCX28041.1"/>
    </source>
</evidence>
<protein>
    <submittedName>
        <fullName evidence="1">Uncharacterized protein</fullName>
    </submittedName>
</protein>
<dbReference type="STRING" id="1502745.SAMN02799620_04504"/>
<gene>
    <name evidence="1" type="ORF">SAMN02799620_04504</name>
</gene>
<organism evidence="1 2">
    <name type="scientific">Mycolicibacterium fluoranthenivorans</name>
    <dbReference type="NCBI Taxonomy" id="258505"/>
    <lineage>
        <taxon>Bacteria</taxon>
        <taxon>Bacillati</taxon>
        <taxon>Actinomycetota</taxon>
        <taxon>Actinomycetes</taxon>
        <taxon>Mycobacteriales</taxon>
        <taxon>Mycobacteriaceae</taxon>
        <taxon>Mycolicibacterium</taxon>
    </lineage>
</organism>
<reference evidence="2" key="1">
    <citation type="submission" date="2016-10" db="EMBL/GenBank/DDBJ databases">
        <authorList>
            <person name="Varghese N."/>
            <person name="Submissions S."/>
        </authorList>
    </citation>
    <scope>NUCLEOTIDE SEQUENCE [LARGE SCALE GENOMIC DNA]</scope>
    <source>
        <strain evidence="2">UNC267MFSha1.1M11</strain>
    </source>
</reference>
<sequence>MSKQPDPADVPVESEDIRSFTERLADWSESLSPAHQAIAHIMLQYSRDLQPEDVRRKQLITNLDQATVSAVEAVREQWKVNAPTAWVQTGPVWEKANPRVLGGPVEQYEIVQWTYVNPENRTPPYA</sequence>
<proteinExistence type="predicted"/>
<dbReference type="EMBL" id="FMUB01000009">
    <property type="protein sequence ID" value="SCX28041.1"/>
    <property type="molecule type" value="Genomic_DNA"/>
</dbReference>
<dbReference type="RefSeq" id="WP_090361365.1">
    <property type="nucleotide sequence ID" value="NZ_FMUB01000009.1"/>
</dbReference>
<dbReference type="Proteomes" id="UP000199707">
    <property type="component" value="Unassembled WGS sequence"/>
</dbReference>
<dbReference type="AlphaFoldDB" id="A0A1G4WRJ7"/>
<evidence type="ECO:0000313" key="2">
    <source>
        <dbReference type="Proteomes" id="UP000199707"/>
    </source>
</evidence>
<name>A0A1G4WRJ7_9MYCO</name>